<dbReference type="OrthoDB" id="7159357at2"/>
<evidence type="ECO:0000256" key="1">
    <source>
        <dbReference type="SAM" id="MobiDB-lite"/>
    </source>
</evidence>
<feature type="compositionally biased region" description="Low complexity" evidence="1">
    <location>
        <begin position="84"/>
        <end position="94"/>
    </location>
</feature>
<feature type="compositionally biased region" description="Acidic residues" evidence="1">
    <location>
        <begin position="327"/>
        <end position="352"/>
    </location>
</feature>
<organism evidence="3 4">
    <name type="scientific">Limimaricola cinnabarinus LL-001</name>
    <dbReference type="NCBI Taxonomy" id="1337093"/>
    <lineage>
        <taxon>Bacteria</taxon>
        <taxon>Pseudomonadati</taxon>
        <taxon>Pseudomonadota</taxon>
        <taxon>Alphaproteobacteria</taxon>
        <taxon>Rhodobacterales</taxon>
        <taxon>Paracoccaceae</taxon>
        <taxon>Limimaricola</taxon>
    </lineage>
</organism>
<dbReference type="EMBL" id="BATB01000016">
    <property type="protein sequence ID" value="GAD55551.1"/>
    <property type="molecule type" value="Genomic_DNA"/>
</dbReference>
<feature type="compositionally biased region" description="Basic and acidic residues" evidence="1">
    <location>
        <begin position="119"/>
        <end position="128"/>
    </location>
</feature>
<feature type="compositionally biased region" description="Basic and acidic residues" evidence="1">
    <location>
        <begin position="249"/>
        <end position="259"/>
    </location>
</feature>
<feature type="compositionally biased region" description="Basic and acidic residues" evidence="1">
    <location>
        <begin position="315"/>
        <end position="326"/>
    </location>
</feature>
<proteinExistence type="predicted"/>
<feature type="compositionally biased region" description="Basic and acidic residues" evidence="1">
    <location>
        <begin position="64"/>
        <end position="82"/>
    </location>
</feature>
<evidence type="ECO:0000313" key="4">
    <source>
        <dbReference type="Proteomes" id="UP000016566"/>
    </source>
</evidence>
<accession>U2YKN0</accession>
<dbReference type="NCBIfam" id="TIGR02098">
    <property type="entry name" value="MJ0042_CXXC"/>
    <property type="match status" value="1"/>
</dbReference>
<keyword evidence="4" id="KW-1185">Reference proteome</keyword>
<gene>
    <name evidence="3" type="ORF">MBELCI_1603</name>
</gene>
<feature type="compositionally biased region" description="Low complexity" evidence="1">
    <location>
        <begin position="201"/>
        <end position="216"/>
    </location>
</feature>
<evidence type="ECO:0000313" key="3">
    <source>
        <dbReference type="EMBL" id="GAD55551.1"/>
    </source>
</evidence>
<feature type="compositionally biased region" description="Acidic residues" evidence="1">
    <location>
        <begin position="260"/>
        <end position="272"/>
    </location>
</feature>
<feature type="domain" description="Zinc finger/thioredoxin putative" evidence="2">
    <location>
        <begin position="1"/>
        <end position="35"/>
    </location>
</feature>
<dbReference type="eggNOG" id="ENOG5031FWZ">
    <property type="taxonomic scope" value="Bacteria"/>
</dbReference>
<dbReference type="InterPro" id="IPR011723">
    <property type="entry name" value="Znf/thioredoxin_put"/>
</dbReference>
<dbReference type="Proteomes" id="UP000016566">
    <property type="component" value="Unassembled WGS sequence"/>
</dbReference>
<dbReference type="RefSeq" id="WP_021693655.1">
    <property type="nucleotide sequence ID" value="NZ_BATB01000016.1"/>
</dbReference>
<feature type="compositionally biased region" description="Acidic residues" evidence="1">
    <location>
        <begin position="129"/>
        <end position="140"/>
    </location>
</feature>
<comment type="caution">
    <text evidence="3">The sequence shown here is derived from an EMBL/GenBank/DDBJ whole genome shotgun (WGS) entry which is preliminary data.</text>
</comment>
<reference evidence="3" key="1">
    <citation type="journal article" date="2013" name="Genome Announc.">
        <title>Draft Genome Sequence of Loktanella cinnabarina LL-001T, Isolated from Deep-Sea Floor Sediment.</title>
        <authorList>
            <person name="Nishi S."/>
            <person name="Tsubouchi T."/>
            <person name="Takaki Y."/>
            <person name="Koyanagi R."/>
            <person name="Satoh N."/>
            <person name="Maruyama T."/>
            <person name="Hatada Y."/>
        </authorList>
    </citation>
    <scope>NUCLEOTIDE SEQUENCE [LARGE SCALE GENOMIC DNA]</scope>
    <source>
        <strain evidence="3">LL-001</strain>
    </source>
</reference>
<feature type="compositionally biased region" description="Acidic residues" evidence="1">
    <location>
        <begin position="190"/>
        <end position="200"/>
    </location>
</feature>
<dbReference type="Pfam" id="PF13717">
    <property type="entry name" value="Zn_ribbon_4"/>
    <property type="match status" value="1"/>
</dbReference>
<sequence length="534" mass="57151">MRLTCPNCGAQYEVARDAVPTEGRDVQCSNCGLTWLATPQPESEADTGAAAPSPRSTITPEIAEILRAEAEREAAARRREGAAEPESAEAAADAPSVPFEPDRETDTEQDDPAAVMEAEAGRDLREAGELPDEDDEDDPQAEAPHIAEGTKEGAPDNFDRHLDEVTEALRASDAPDDATPPEAEPRFDPFDEAEDEEEIDFAAVLSASASAAPVPSRIDSRDLWEEDDEIDLTQIAHEDLPDPTPAASRPDEAQERDAEGADVGDKDDDIGEGDAPADPVPDDLTEQGEPGLRDEPVVVRGEALGGPDEDDEDSEHGFARERGYEHEFDDEDGYEDAGDEDDRANEEEEDLADPTLMASLSAEDLEEVGVSDPHRPDLPLQGDVAHGAFDDEDRENHGDLADTTEAPTPPAPVTAHETARERASMAAASTGAVTRRDLLPDIEEINSSLRSTAMRSGPPRSTENTDVQRGRGFRLGFGTVLLIAVGLALIYGHAGRIGAALPPLEGPLESYAMAVDGLRGRLDTWLRGLLDTIG</sequence>
<evidence type="ECO:0000259" key="2">
    <source>
        <dbReference type="Pfam" id="PF13717"/>
    </source>
</evidence>
<dbReference type="STRING" id="1337093.MBELCI_1603"/>
<dbReference type="AlphaFoldDB" id="U2YKN0"/>
<protein>
    <recommendedName>
        <fullName evidence="2">Zinc finger/thioredoxin putative domain-containing protein</fullName>
    </recommendedName>
</protein>
<name>U2YKN0_9RHOB</name>
<feature type="region of interest" description="Disordered" evidence="1">
    <location>
        <begin position="37"/>
        <end position="413"/>
    </location>
</feature>
<feature type="compositionally biased region" description="Basic and acidic residues" evidence="1">
    <location>
        <begin position="148"/>
        <end position="164"/>
    </location>
</feature>